<dbReference type="SUPFAM" id="SSF53955">
    <property type="entry name" value="Lysozyme-like"/>
    <property type="match status" value="1"/>
</dbReference>
<keyword evidence="3" id="KW-0677">Repeat</keyword>
<keyword evidence="2 4" id="KW-0081">Bacteriolytic enzyme</keyword>
<keyword evidence="4" id="KW-0326">Glycosidase</keyword>
<dbReference type="Pfam" id="PF00959">
    <property type="entry name" value="Phage_lysozyme"/>
    <property type="match status" value="1"/>
</dbReference>
<evidence type="ECO:0000256" key="4">
    <source>
        <dbReference type="RuleBase" id="RU003788"/>
    </source>
</evidence>
<organism evidence="8 9">
    <name type="scientific">Neglectibacter timonensis</name>
    <dbReference type="NCBI Taxonomy" id="1776382"/>
    <lineage>
        <taxon>Bacteria</taxon>
        <taxon>Bacillati</taxon>
        <taxon>Bacillota</taxon>
        <taxon>Clostridia</taxon>
        <taxon>Eubacteriales</taxon>
        <taxon>Oscillospiraceae</taxon>
        <taxon>Neglectibacter</taxon>
    </lineage>
</organism>
<keyword evidence="4" id="KW-0378">Hydrolase</keyword>
<keyword evidence="6" id="KW-0732">Signal</keyword>
<evidence type="ECO:0000259" key="7">
    <source>
        <dbReference type="PROSITE" id="PS51272"/>
    </source>
</evidence>
<dbReference type="InterPro" id="IPR051465">
    <property type="entry name" value="Cell_Envelope_Struct_Comp"/>
</dbReference>
<evidence type="ECO:0000256" key="6">
    <source>
        <dbReference type="SAM" id="SignalP"/>
    </source>
</evidence>
<accession>A0ABT1RYC3</accession>
<evidence type="ECO:0000256" key="1">
    <source>
        <dbReference type="ARBA" id="ARBA00022529"/>
    </source>
</evidence>
<evidence type="ECO:0000256" key="2">
    <source>
        <dbReference type="ARBA" id="ARBA00022638"/>
    </source>
</evidence>
<dbReference type="InterPro" id="IPR002196">
    <property type="entry name" value="Glyco_hydro_24"/>
</dbReference>
<keyword evidence="1 4" id="KW-0929">Antimicrobial</keyword>
<dbReference type="Proteomes" id="UP001524473">
    <property type="component" value="Unassembled WGS sequence"/>
</dbReference>
<protein>
    <recommendedName>
        <fullName evidence="4">Lysozyme</fullName>
        <ecNumber evidence="4">3.2.1.17</ecNumber>
    </recommendedName>
</protein>
<dbReference type="EMBL" id="JANFZH010000012">
    <property type="protein sequence ID" value="MCQ4839644.1"/>
    <property type="molecule type" value="Genomic_DNA"/>
</dbReference>
<sequence length="780" mass="86025">MKLKKAVFLLAAGILLFCASLPAYAEEAQSKGLESYFRTGDHKPYISGYGNHTIAPDKEITRSEAAQMLWNLLLDPPETTESRFSDVTPGEWYADAVNSLSQIGIFNGYGDGTFRPGQNITRAEYVKALTSCVPAVEADNPFSDVKSTHWAYRNILTAISKQWINGYEDGTFRPDQTITRAEAVTILNRALKRTGAGFAEYRTGEYFTDIGKSHWAYLDIVEASGAVAYEEADLPPVDTDAYVRVTASSGLNLREGPGSGFGSILVLSNHTVLSVLSMQDRPWIYVQTSGGVKGYVHSDYIEEYRPNTDPAENIRLSAQEAAVPQYKTFRLDGVSSPRTSIRWSSEDDTVAAVSSVIAYGEGDESCFVFGKTPGTTVITCTDYTGKVQARCSVTVGAPEPVRFAYCDNNTAAAGETANLVALTDSSKDSVKFIVSGGVQQTALESDSYRTEQRGGNTVRIFQCPIRFSGNGEYRVQVYSAEKNEPYTEGESFSVPVGTAEPKDSTTYGNRQTSNAMIELIMDYEDYVPVIRDDSAAPKHPTVGYGFVVNTNTAFYDSLTRTEARAMLVETINSYYGEAVNQFRSEHQLKMSQSQFDALVSFNYNLGTAYMEYPSGRYLFETILNAVIPPSGISAANPCSATLNVKDADLLETPNKSGKVVRKIQVNSKVQVTAVKRDAQTKETWYLVKAGKDTGWMRAGNIHLDIPSPVRDLNYVDSMTFATYLLAYHHTDVCEPGLLYRRLREAKLFNHGDYAQASPSNPYSTKNTYGYLYPDCMKAYE</sequence>
<evidence type="ECO:0000313" key="9">
    <source>
        <dbReference type="Proteomes" id="UP001524473"/>
    </source>
</evidence>
<dbReference type="Gene3D" id="1.10.530.40">
    <property type="match status" value="1"/>
</dbReference>
<dbReference type="InterPro" id="IPR023347">
    <property type="entry name" value="Lysozyme_dom_sf"/>
</dbReference>
<evidence type="ECO:0000313" key="8">
    <source>
        <dbReference type="EMBL" id="MCQ4839644.1"/>
    </source>
</evidence>
<dbReference type="InterPro" id="IPR003646">
    <property type="entry name" value="SH3-like_bac-type"/>
</dbReference>
<feature type="domain" description="SLH" evidence="7">
    <location>
        <begin position="80"/>
        <end position="137"/>
    </location>
</feature>
<comment type="catalytic activity">
    <reaction evidence="4">
        <text>Hydrolysis of (1-&gt;4)-beta-linkages between N-acetylmuramic acid and N-acetyl-D-glucosamine residues in a peptidoglycan and between N-acetyl-D-glucosamine residues in chitodextrins.</text>
        <dbReference type="EC" id="3.2.1.17"/>
    </reaction>
</comment>
<name>A0ABT1RYC3_9FIRM</name>
<comment type="caution">
    <text evidence="8">The sequence shown here is derived from an EMBL/GenBank/DDBJ whole genome shotgun (WGS) entry which is preliminary data.</text>
</comment>
<keyword evidence="9" id="KW-1185">Reference proteome</keyword>
<dbReference type="Gene3D" id="2.30.30.40">
    <property type="entry name" value="SH3 Domains"/>
    <property type="match status" value="2"/>
</dbReference>
<dbReference type="PANTHER" id="PTHR43308">
    <property type="entry name" value="OUTER MEMBRANE PROTEIN ALPHA-RELATED"/>
    <property type="match status" value="1"/>
</dbReference>
<evidence type="ECO:0000256" key="3">
    <source>
        <dbReference type="ARBA" id="ARBA00022737"/>
    </source>
</evidence>
<dbReference type="RefSeq" id="WP_066860898.1">
    <property type="nucleotide sequence ID" value="NZ_CABKVV010000010.1"/>
</dbReference>
<proteinExistence type="inferred from homology"/>
<reference evidence="8 9" key="1">
    <citation type="submission" date="2022-06" db="EMBL/GenBank/DDBJ databases">
        <title>Isolation of gut microbiota from human fecal samples.</title>
        <authorList>
            <person name="Pamer E.G."/>
            <person name="Barat B."/>
            <person name="Waligurski E."/>
            <person name="Medina S."/>
            <person name="Paddock L."/>
            <person name="Mostad J."/>
        </authorList>
    </citation>
    <scope>NUCLEOTIDE SEQUENCE [LARGE SCALE GENOMIC DNA]</scope>
    <source>
        <strain evidence="8 9">DFI.9.73</strain>
    </source>
</reference>
<evidence type="ECO:0000256" key="5">
    <source>
        <dbReference type="SAM" id="MobiDB-lite"/>
    </source>
</evidence>
<dbReference type="EC" id="3.2.1.17" evidence="4"/>
<dbReference type="InterPro" id="IPR023346">
    <property type="entry name" value="Lysozyme-like_dom_sf"/>
</dbReference>
<feature type="region of interest" description="Disordered" evidence="5">
    <location>
        <begin position="488"/>
        <end position="508"/>
    </location>
</feature>
<dbReference type="Pfam" id="PF08239">
    <property type="entry name" value="SH3_3"/>
    <property type="match status" value="1"/>
</dbReference>
<feature type="chain" id="PRO_5047096956" description="Lysozyme" evidence="6">
    <location>
        <begin position="26"/>
        <end position="780"/>
    </location>
</feature>
<comment type="similarity">
    <text evidence="4">Belongs to the glycosyl hydrolase 24 family.</text>
</comment>
<dbReference type="GeneID" id="90531316"/>
<dbReference type="Gene3D" id="2.60.40.1080">
    <property type="match status" value="1"/>
</dbReference>
<dbReference type="Pfam" id="PF00395">
    <property type="entry name" value="SLH"/>
    <property type="match status" value="3"/>
</dbReference>
<dbReference type="PROSITE" id="PS51272">
    <property type="entry name" value="SLH"/>
    <property type="match status" value="2"/>
</dbReference>
<feature type="signal peptide" evidence="6">
    <location>
        <begin position="1"/>
        <end position="25"/>
    </location>
</feature>
<feature type="domain" description="SLH" evidence="7">
    <location>
        <begin position="138"/>
        <end position="201"/>
    </location>
</feature>
<gene>
    <name evidence="8" type="ORF">NE695_06930</name>
</gene>
<dbReference type="InterPro" id="IPR001119">
    <property type="entry name" value="SLH_dom"/>
</dbReference>